<proteinExistence type="inferred from homology"/>
<dbReference type="SUPFAM" id="SSF53474">
    <property type="entry name" value="alpha/beta-Hydrolases"/>
    <property type="match status" value="1"/>
</dbReference>
<dbReference type="Proteomes" id="UP001270362">
    <property type="component" value="Unassembled WGS sequence"/>
</dbReference>
<organism evidence="7 8">
    <name type="scientific">Podospora appendiculata</name>
    <dbReference type="NCBI Taxonomy" id="314037"/>
    <lineage>
        <taxon>Eukaryota</taxon>
        <taxon>Fungi</taxon>
        <taxon>Dikarya</taxon>
        <taxon>Ascomycota</taxon>
        <taxon>Pezizomycotina</taxon>
        <taxon>Sordariomycetes</taxon>
        <taxon>Sordariomycetidae</taxon>
        <taxon>Sordariales</taxon>
        <taxon>Podosporaceae</taxon>
        <taxon>Podospora</taxon>
    </lineage>
</organism>
<feature type="transmembrane region" description="Helical" evidence="4">
    <location>
        <begin position="21"/>
        <end position="40"/>
    </location>
</feature>
<dbReference type="GO" id="GO:0016787">
    <property type="term" value="F:hydrolase activity"/>
    <property type="evidence" value="ECO:0007669"/>
    <property type="project" value="UniProtKB-KW"/>
</dbReference>
<dbReference type="Pfam" id="PF08386">
    <property type="entry name" value="Abhydrolase_4"/>
    <property type="match status" value="1"/>
</dbReference>
<evidence type="ECO:0000259" key="5">
    <source>
        <dbReference type="Pfam" id="PF00561"/>
    </source>
</evidence>
<feature type="domain" description="Peptidase S33 tripeptidyl aminopeptidase-like C-terminal" evidence="6">
    <location>
        <begin position="554"/>
        <end position="641"/>
    </location>
</feature>
<dbReference type="PANTHER" id="PTHR43248">
    <property type="entry name" value="2-SUCCINYL-6-HYDROXY-2,4-CYCLOHEXADIENE-1-CARBOXYLATE SYNTHASE"/>
    <property type="match status" value="1"/>
</dbReference>
<keyword evidence="4" id="KW-0812">Transmembrane</keyword>
<feature type="region of interest" description="Disordered" evidence="3">
    <location>
        <begin position="49"/>
        <end position="81"/>
    </location>
</feature>
<dbReference type="InterPro" id="IPR013595">
    <property type="entry name" value="Pept_S33_TAP-like_C"/>
</dbReference>
<evidence type="ECO:0000313" key="7">
    <source>
        <dbReference type="EMBL" id="KAK3690153.1"/>
    </source>
</evidence>
<feature type="domain" description="AB hydrolase-1" evidence="5">
    <location>
        <begin position="199"/>
        <end position="360"/>
    </location>
</feature>
<comment type="caution">
    <text evidence="7">The sequence shown here is derived from an EMBL/GenBank/DDBJ whole genome shotgun (WGS) entry which is preliminary data.</text>
</comment>
<sequence length="689" mass="75607">MEKASLTHLSSQVPKGRRDGWIIKVAAVVALVLVVTIPQWTLTSRASTCQPGDDGDHLQRFVTNPLPESAPAPATSAPPPYGQFPLPNDPFRFLPCTNLTLPPALNETSPDRTWAALYDPDPARWTWASPKSNATTPGDPYAGRAIYLCGFLDVPLDYTNKSDSRIARLAVTKLQVSGLARVDPGSPHSASAGQKSERTIVIEPGGPGGSGTLYAYRAAENITARLSGGKFDVLGWDPRGVDSSLPAFACFPHDVDRDHWTLLTTQHRAVSPSPKYQLELTDAMNNAMFRACWERHGDLGRFIGTSFVARDMEEIRIALNEDELTGYLVSYGTGIGQTYSAMFPGSVGRMILDGTEYVRDHRELGGFGWTALDNGTDAWNDGFLGECLDAGPEHCALAKPRDGKPVTLPDLKARMADLLSSLASRPIAGYTESSGPSLITYSVIVNTLYSAMYNANSWPTVAKTLYELETGNSTLAAALLENWEYDPTLPCSDFAKPSSDELFNMVVCADSYDAPQPDGLDWWLSLWANMTTKSWIAGNSRFYDVFPCRHFTTYWPQPAEVYRGNLSETLKHPVLLIAETYDPATPLRNGRRLAQEMGQNARLIVHHGYGHSSRDTSNCTDRIARAYILHGEVPEEPETACYANEKPYLYGLGLNRTAGAAGNVEDPMKAWREHLGELSVLNRRLLPGR</sequence>
<feature type="compositionally biased region" description="Low complexity" evidence="3">
    <location>
        <begin position="65"/>
        <end position="75"/>
    </location>
</feature>
<dbReference type="InterPro" id="IPR051601">
    <property type="entry name" value="Serine_prot/Carboxylest_S33"/>
</dbReference>
<evidence type="ECO:0000256" key="4">
    <source>
        <dbReference type="SAM" id="Phobius"/>
    </source>
</evidence>
<dbReference type="AlphaFoldDB" id="A0AAE1CDW3"/>
<keyword evidence="4" id="KW-1133">Transmembrane helix</keyword>
<keyword evidence="8" id="KW-1185">Reference proteome</keyword>
<reference evidence="7" key="1">
    <citation type="journal article" date="2023" name="Mol. Phylogenet. Evol.">
        <title>Genome-scale phylogeny and comparative genomics of the fungal order Sordariales.</title>
        <authorList>
            <person name="Hensen N."/>
            <person name="Bonometti L."/>
            <person name="Westerberg I."/>
            <person name="Brannstrom I.O."/>
            <person name="Guillou S."/>
            <person name="Cros-Aarteil S."/>
            <person name="Calhoun S."/>
            <person name="Haridas S."/>
            <person name="Kuo A."/>
            <person name="Mondo S."/>
            <person name="Pangilinan J."/>
            <person name="Riley R."/>
            <person name="LaButti K."/>
            <person name="Andreopoulos B."/>
            <person name="Lipzen A."/>
            <person name="Chen C."/>
            <person name="Yan M."/>
            <person name="Daum C."/>
            <person name="Ng V."/>
            <person name="Clum A."/>
            <person name="Steindorff A."/>
            <person name="Ohm R.A."/>
            <person name="Martin F."/>
            <person name="Silar P."/>
            <person name="Natvig D.O."/>
            <person name="Lalanne C."/>
            <person name="Gautier V."/>
            <person name="Ament-Velasquez S.L."/>
            <person name="Kruys A."/>
            <person name="Hutchinson M.I."/>
            <person name="Powell A.J."/>
            <person name="Barry K."/>
            <person name="Miller A.N."/>
            <person name="Grigoriev I.V."/>
            <person name="Debuchy R."/>
            <person name="Gladieux P."/>
            <person name="Hiltunen Thoren M."/>
            <person name="Johannesson H."/>
        </authorList>
    </citation>
    <scope>NUCLEOTIDE SEQUENCE</scope>
    <source>
        <strain evidence="7">CBS 314.62</strain>
    </source>
</reference>
<accession>A0AAE1CDW3</accession>
<comment type="similarity">
    <text evidence="1">Belongs to the peptidase S33 family.</text>
</comment>
<evidence type="ECO:0000313" key="8">
    <source>
        <dbReference type="Proteomes" id="UP001270362"/>
    </source>
</evidence>
<name>A0AAE1CDW3_9PEZI</name>
<dbReference type="InterPro" id="IPR029058">
    <property type="entry name" value="AB_hydrolase_fold"/>
</dbReference>
<dbReference type="PANTHER" id="PTHR43248:SF25">
    <property type="entry name" value="AB HYDROLASE-1 DOMAIN-CONTAINING PROTEIN-RELATED"/>
    <property type="match status" value="1"/>
</dbReference>
<keyword evidence="2" id="KW-0378">Hydrolase</keyword>
<dbReference type="Pfam" id="PF00561">
    <property type="entry name" value="Abhydrolase_1"/>
    <property type="match status" value="1"/>
</dbReference>
<evidence type="ECO:0000256" key="3">
    <source>
        <dbReference type="SAM" id="MobiDB-lite"/>
    </source>
</evidence>
<keyword evidence="4" id="KW-0472">Membrane</keyword>
<dbReference type="InterPro" id="IPR000073">
    <property type="entry name" value="AB_hydrolase_1"/>
</dbReference>
<reference evidence="7" key="2">
    <citation type="submission" date="2023-06" db="EMBL/GenBank/DDBJ databases">
        <authorList>
            <consortium name="Lawrence Berkeley National Laboratory"/>
            <person name="Haridas S."/>
            <person name="Hensen N."/>
            <person name="Bonometti L."/>
            <person name="Westerberg I."/>
            <person name="Brannstrom I.O."/>
            <person name="Guillou S."/>
            <person name="Cros-Aarteil S."/>
            <person name="Calhoun S."/>
            <person name="Kuo A."/>
            <person name="Mondo S."/>
            <person name="Pangilinan J."/>
            <person name="Riley R."/>
            <person name="Labutti K."/>
            <person name="Andreopoulos B."/>
            <person name="Lipzen A."/>
            <person name="Chen C."/>
            <person name="Yanf M."/>
            <person name="Daum C."/>
            <person name="Ng V."/>
            <person name="Clum A."/>
            <person name="Steindorff A."/>
            <person name="Ohm R."/>
            <person name="Martin F."/>
            <person name="Silar P."/>
            <person name="Natvig D."/>
            <person name="Lalanne C."/>
            <person name="Gautier V."/>
            <person name="Ament-Velasquez S.L."/>
            <person name="Kruys A."/>
            <person name="Hutchinson M.I."/>
            <person name="Powell A.J."/>
            <person name="Barry K."/>
            <person name="Miller A.N."/>
            <person name="Grigoriev I.V."/>
            <person name="Debuchy R."/>
            <person name="Gladieux P."/>
            <person name="Thoren M.H."/>
            <person name="Johannesson H."/>
        </authorList>
    </citation>
    <scope>NUCLEOTIDE SEQUENCE</scope>
    <source>
        <strain evidence="7">CBS 314.62</strain>
    </source>
</reference>
<evidence type="ECO:0000259" key="6">
    <source>
        <dbReference type="Pfam" id="PF08386"/>
    </source>
</evidence>
<dbReference type="Gene3D" id="3.40.50.1820">
    <property type="entry name" value="alpha/beta hydrolase"/>
    <property type="match status" value="1"/>
</dbReference>
<evidence type="ECO:0000256" key="2">
    <source>
        <dbReference type="ARBA" id="ARBA00022801"/>
    </source>
</evidence>
<evidence type="ECO:0008006" key="9">
    <source>
        <dbReference type="Google" id="ProtNLM"/>
    </source>
</evidence>
<dbReference type="EMBL" id="JAULSO010000002">
    <property type="protein sequence ID" value="KAK3690153.1"/>
    <property type="molecule type" value="Genomic_DNA"/>
</dbReference>
<gene>
    <name evidence="7" type="ORF">B0T22DRAFT_423921</name>
</gene>
<evidence type="ECO:0000256" key="1">
    <source>
        <dbReference type="ARBA" id="ARBA00010088"/>
    </source>
</evidence>
<protein>
    <recommendedName>
        <fullName evidence="9">Hydrolase</fullName>
    </recommendedName>
</protein>